<keyword evidence="1" id="KW-0805">Transcription regulation</keyword>
<dbReference type="GO" id="GO:0006355">
    <property type="term" value="P:regulation of DNA-templated transcription"/>
    <property type="evidence" value="ECO:0007669"/>
    <property type="project" value="InterPro"/>
</dbReference>
<keyword evidence="6" id="KW-1185">Reference proteome</keyword>
<dbReference type="Pfam" id="PF03589">
    <property type="entry name" value="Antiterm"/>
    <property type="match status" value="1"/>
</dbReference>
<name>A0A5J5G242_9GAMM</name>
<keyword evidence="3" id="KW-0804">Transcription</keyword>
<protein>
    <submittedName>
        <fullName evidence="5">Antitermination protein</fullName>
    </submittedName>
</protein>
<dbReference type="OrthoDB" id="6572202at2"/>
<dbReference type="EMBL" id="VYKJ01000004">
    <property type="protein sequence ID" value="KAA9000639.1"/>
    <property type="molecule type" value="Genomic_DNA"/>
</dbReference>
<evidence type="ECO:0000256" key="2">
    <source>
        <dbReference type="ARBA" id="ARBA00023125"/>
    </source>
</evidence>
<feature type="region of interest" description="Disordered" evidence="4">
    <location>
        <begin position="17"/>
        <end position="46"/>
    </location>
</feature>
<accession>A0A5J5G242</accession>
<evidence type="ECO:0000313" key="6">
    <source>
        <dbReference type="Proteomes" id="UP000335415"/>
    </source>
</evidence>
<reference evidence="5 6" key="1">
    <citation type="submission" date="2019-09" db="EMBL/GenBank/DDBJ databases">
        <authorList>
            <person name="Li Y."/>
        </authorList>
    </citation>
    <scope>NUCLEOTIDE SEQUENCE [LARGE SCALE GENOMIC DNA]</scope>
    <source>
        <strain evidence="5 6">L3-3HA</strain>
    </source>
</reference>
<dbReference type="Gene3D" id="1.10.274.110">
    <property type="match status" value="1"/>
</dbReference>
<organism evidence="5 6">
    <name type="scientific">Affinibrenneria salicis</name>
    <dbReference type="NCBI Taxonomy" id="2590031"/>
    <lineage>
        <taxon>Bacteria</taxon>
        <taxon>Pseudomonadati</taxon>
        <taxon>Pseudomonadota</taxon>
        <taxon>Gammaproteobacteria</taxon>
        <taxon>Enterobacterales</taxon>
        <taxon>Pectobacteriaceae</taxon>
        <taxon>Affinibrenneria</taxon>
    </lineage>
</organism>
<dbReference type="AlphaFoldDB" id="A0A5J5G242"/>
<sequence length="222" mass="24062">MKIEYALRLCGPKSVSLSGCKEPSPHTAYPQRRRQTAKGTSSPAGAPGDQHDVLLALAVTQSHEALGLSLIYAKYNKDPGERNKAIEGIARYALTQAPKMISQAAGLQRAHCMVLLAKMAVEAYSRTAEDKAARCRCGGRGKVVDQAASRAAGATVEKVCPRCHGSGLKPLTSASAYKVINTLIPELTQRTWSRNWKNFYDSLITRCHQEAAAAQSFFEQIT</sequence>
<comment type="caution">
    <text evidence="5">The sequence shown here is derived from an EMBL/GenBank/DDBJ whole genome shotgun (WGS) entry which is preliminary data.</text>
</comment>
<keyword evidence="2" id="KW-0238">DNA-binding</keyword>
<evidence type="ECO:0000256" key="3">
    <source>
        <dbReference type="ARBA" id="ARBA00023163"/>
    </source>
</evidence>
<dbReference type="InterPro" id="IPR038500">
    <property type="entry name" value="Antitermination_sf"/>
</dbReference>
<proteinExistence type="predicted"/>
<gene>
    <name evidence="5" type="ORF">FJU30_10495</name>
</gene>
<evidence type="ECO:0000256" key="4">
    <source>
        <dbReference type="SAM" id="MobiDB-lite"/>
    </source>
</evidence>
<dbReference type="InterPro" id="IPR003222">
    <property type="entry name" value="Antitermntn"/>
</dbReference>
<dbReference type="GO" id="GO:0003677">
    <property type="term" value="F:DNA binding"/>
    <property type="evidence" value="ECO:0007669"/>
    <property type="project" value="UniProtKB-KW"/>
</dbReference>
<evidence type="ECO:0000313" key="5">
    <source>
        <dbReference type="EMBL" id="KAA9000639.1"/>
    </source>
</evidence>
<evidence type="ECO:0000256" key="1">
    <source>
        <dbReference type="ARBA" id="ARBA00023015"/>
    </source>
</evidence>
<dbReference type="Proteomes" id="UP000335415">
    <property type="component" value="Unassembled WGS sequence"/>
</dbReference>